<accession>A0A4Q7LQH9</accession>
<evidence type="ECO:0000313" key="2">
    <source>
        <dbReference type="EMBL" id="RZS56337.1"/>
    </source>
</evidence>
<dbReference type="PANTHER" id="PTHR43283">
    <property type="entry name" value="BETA-LACTAMASE-RELATED"/>
    <property type="match status" value="1"/>
</dbReference>
<dbReference type="AlphaFoldDB" id="A0A4Q7LQH9"/>
<dbReference type="InterPro" id="IPR012338">
    <property type="entry name" value="Beta-lactam/transpept-like"/>
</dbReference>
<dbReference type="Pfam" id="PF00144">
    <property type="entry name" value="Beta-lactamase"/>
    <property type="match status" value="1"/>
</dbReference>
<protein>
    <submittedName>
        <fullName evidence="2">CubicO group peptidase (Beta-lactamase class C family)</fullName>
    </submittedName>
</protein>
<organism evidence="2 3">
    <name type="scientific">Microcella putealis</name>
    <dbReference type="NCBI Taxonomy" id="337005"/>
    <lineage>
        <taxon>Bacteria</taxon>
        <taxon>Bacillati</taxon>
        <taxon>Actinomycetota</taxon>
        <taxon>Actinomycetes</taxon>
        <taxon>Micrococcales</taxon>
        <taxon>Microbacteriaceae</taxon>
        <taxon>Microcella</taxon>
    </lineage>
</organism>
<evidence type="ECO:0000313" key="3">
    <source>
        <dbReference type="Proteomes" id="UP000293519"/>
    </source>
</evidence>
<proteinExistence type="predicted"/>
<dbReference type="OrthoDB" id="3502201at2"/>
<dbReference type="SUPFAM" id="SSF56601">
    <property type="entry name" value="beta-lactamase/transpeptidase-like"/>
    <property type="match status" value="1"/>
</dbReference>
<dbReference type="RefSeq" id="WP_130485594.1">
    <property type="nucleotide sequence ID" value="NZ_SGWW01000003.1"/>
</dbReference>
<sequence length="330" mass="34837">MSDLATPAIDWMRGHVAAGRLPTAVIGIATRDGVIDIAAAGSDDAGDAHVDSRYCLYSVTKPLSGLAAMRAVERGLLSTDTTLGSLVPEAASPQVTLGQLLSHTSGLADVVLGGGTTQYASLRDALLKAGLEFIPGTARRYNNIAWEGIAAMVEAVTDEPFAAQIERLARDAGATTLSFDDSDARPVYDAEKFDHDHPALMALKHPAAGAVANIHDLLAIGRSLLTGDGALVKPATVEAMLRPRTRGLYVIDPHPAAVHDDFGLAFNLPRRPGLIDQSWYGHEGWTSTQLWVSPEAGVVLTLVTNRFSATARDAAVDVDQLRNLVTTAFG</sequence>
<dbReference type="InterPro" id="IPR001466">
    <property type="entry name" value="Beta-lactam-related"/>
</dbReference>
<gene>
    <name evidence="2" type="ORF">EV141_1795</name>
</gene>
<comment type="caution">
    <text evidence="2">The sequence shown here is derived from an EMBL/GenBank/DDBJ whole genome shotgun (WGS) entry which is preliminary data.</text>
</comment>
<feature type="domain" description="Beta-lactamase-related" evidence="1">
    <location>
        <begin position="10"/>
        <end position="313"/>
    </location>
</feature>
<dbReference type="EMBL" id="SGWW01000003">
    <property type="protein sequence ID" value="RZS56337.1"/>
    <property type="molecule type" value="Genomic_DNA"/>
</dbReference>
<dbReference type="Gene3D" id="3.40.710.10">
    <property type="entry name" value="DD-peptidase/beta-lactamase superfamily"/>
    <property type="match status" value="1"/>
</dbReference>
<keyword evidence="3" id="KW-1185">Reference proteome</keyword>
<dbReference type="Proteomes" id="UP000293519">
    <property type="component" value="Unassembled WGS sequence"/>
</dbReference>
<dbReference type="InterPro" id="IPR050789">
    <property type="entry name" value="Diverse_Enzym_Activities"/>
</dbReference>
<name>A0A4Q7LQH9_9MICO</name>
<reference evidence="2 3" key="1">
    <citation type="journal article" date="2015" name="Stand. Genomic Sci.">
        <title>Genomic Encyclopedia of Bacterial and Archaeal Type Strains, Phase III: the genomes of soil and plant-associated and newly described type strains.</title>
        <authorList>
            <person name="Whitman W.B."/>
            <person name="Woyke T."/>
            <person name="Klenk H.P."/>
            <person name="Zhou Y."/>
            <person name="Lilburn T.G."/>
            <person name="Beck B.J."/>
            <person name="De Vos P."/>
            <person name="Vandamme P."/>
            <person name="Eisen J.A."/>
            <person name="Garrity G."/>
            <person name="Hugenholtz P."/>
            <person name="Kyrpides N.C."/>
        </authorList>
    </citation>
    <scope>NUCLEOTIDE SEQUENCE [LARGE SCALE GENOMIC DNA]</scope>
    <source>
        <strain evidence="2 3">CV2</strain>
    </source>
</reference>
<dbReference type="PANTHER" id="PTHR43283:SF3">
    <property type="entry name" value="BETA-LACTAMASE FAMILY PROTEIN (AFU_ORTHOLOGUE AFUA_5G07500)"/>
    <property type="match status" value="1"/>
</dbReference>
<evidence type="ECO:0000259" key="1">
    <source>
        <dbReference type="Pfam" id="PF00144"/>
    </source>
</evidence>